<organism evidence="1 2">
    <name type="scientific">Nonomuraea bangladeshensis</name>
    <dbReference type="NCBI Taxonomy" id="404385"/>
    <lineage>
        <taxon>Bacteria</taxon>
        <taxon>Bacillati</taxon>
        <taxon>Actinomycetota</taxon>
        <taxon>Actinomycetes</taxon>
        <taxon>Streptosporangiales</taxon>
        <taxon>Streptosporangiaceae</taxon>
        <taxon>Nonomuraea</taxon>
    </lineage>
</organism>
<proteinExistence type="predicted"/>
<gene>
    <name evidence="1" type="ORF">AB0K40_18080</name>
</gene>
<dbReference type="EMBL" id="JBFARM010000005">
    <property type="protein sequence ID" value="MEV4287418.1"/>
    <property type="molecule type" value="Genomic_DNA"/>
</dbReference>
<dbReference type="Proteomes" id="UP001552427">
    <property type="component" value="Unassembled WGS sequence"/>
</dbReference>
<protein>
    <submittedName>
        <fullName evidence="1">Uncharacterized protein</fullName>
    </submittedName>
</protein>
<sequence>MTSIIPEATPHDTAHKPAAAALAQLAALPLPEIFCWEIRHPISSYCRVSGQLMASESFDVTRLHLAQFAAVFQDPQWRITPYKMGPGGKLAVIGRFEGVPVEVWASVEDEHLNVDVTALAELDEPVEATEQHDAPASNQADEFGVHFVTVEPLADSGASIRGLDDDPAVPPRLAIAEYRPGRPIAYHGTEGWIPLADMPARAMAVAERLGAFYIAPTNPIALDLLREVAS</sequence>
<evidence type="ECO:0000313" key="2">
    <source>
        <dbReference type="Proteomes" id="UP001552427"/>
    </source>
</evidence>
<evidence type="ECO:0000313" key="1">
    <source>
        <dbReference type="EMBL" id="MEV4287418.1"/>
    </source>
</evidence>
<name>A0ABV3H4G2_9ACTN</name>
<keyword evidence="2" id="KW-1185">Reference proteome</keyword>
<reference evidence="1 2" key="1">
    <citation type="submission" date="2024-06" db="EMBL/GenBank/DDBJ databases">
        <title>The Natural Products Discovery Center: Release of the First 8490 Sequenced Strains for Exploring Actinobacteria Biosynthetic Diversity.</title>
        <authorList>
            <person name="Kalkreuter E."/>
            <person name="Kautsar S.A."/>
            <person name="Yang D."/>
            <person name="Bader C.D."/>
            <person name="Teijaro C.N."/>
            <person name="Fluegel L."/>
            <person name="Davis C.M."/>
            <person name="Simpson J.R."/>
            <person name="Lauterbach L."/>
            <person name="Steele A.D."/>
            <person name="Gui C."/>
            <person name="Meng S."/>
            <person name="Li G."/>
            <person name="Viehrig K."/>
            <person name="Ye F."/>
            <person name="Su P."/>
            <person name="Kiefer A.F."/>
            <person name="Nichols A."/>
            <person name="Cepeda A.J."/>
            <person name="Yan W."/>
            <person name="Fan B."/>
            <person name="Jiang Y."/>
            <person name="Adhikari A."/>
            <person name="Zheng C.-J."/>
            <person name="Schuster L."/>
            <person name="Cowan T.M."/>
            <person name="Smanski M.J."/>
            <person name="Chevrette M.G."/>
            <person name="De Carvalho L.P.S."/>
            <person name="Shen B."/>
        </authorList>
    </citation>
    <scope>NUCLEOTIDE SEQUENCE [LARGE SCALE GENOMIC DNA]</scope>
    <source>
        <strain evidence="1 2">NPDC049574</strain>
    </source>
</reference>
<dbReference type="RefSeq" id="WP_364450877.1">
    <property type="nucleotide sequence ID" value="NZ_JBFARM010000005.1"/>
</dbReference>
<comment type="caution">
    <text evidence="1">The sequence shown here is derived from an EMBL/GenBank/DDBJ whole genome shotgun (WGS) entry which is preliminary data.</text>
</comment>
<accession>A0ABV3H4G2</accession>